<dbReference type="InterPro" id="IPR036345">
    <property type="entry name" value="ExoRNase_PH_dom2_sf"/>
</dbReference>
<keyword evidence="5" id="KW-0460">Magnesium</keyword>
<dbReference type="PANTHER" id="PTHR11252">
    <property type="entry name" value="POLYRIBONUCLEOTIDE NUCLEOTIDYLTRANSFERASE"/>
    <property type="match status" value="1"/>
</dbReference>
<dbReference type="GO" id="GO:0006402">
    <property type="term" value="P:mRNA catabolic process"/>
    <property type="evidence" value="ECO:0007669"/>
    <property type="project" value="UniProtKB-UniRule"/>
</dbReference>
<feature type="binding site" evidence="5">
    <location>
        <position position="495"/>
    </location>
    <ligand>
        <name>Mg(2+)</name>
        <dbReference type="ChEBI" id="CHEBI:18420"/>
    </ligand>
</feature>
<comment type="catalytic activity">
    <reaction evidence="5">
        <text>RNA(n+1) + phosphate = RNA(n) + a ribonucleoside 5'-diphosphate</text>
        <dbReference type="Rhea" id="RHEA:22096"/>
        <dbReference type="Rhea" id="RHEA-COMP:14527"/>
        <dbReference type="Rhea" id="RHEA-COMP:17342"/>
        <dbReference type="ChEBI" id="CHEBI:43474"/>
        <dbReference type="ChEBI" id="CHEBI:57930"/>
        <dbReference type="ChEBI" id="CHEBI:140395"/>
        <dbReference type="EC" id="2.7.7.8"/>
    </reaction>
</comment>
<dbReference type="InterPro" id="IPR027408">
    <property type="entry name" value="PNPase/RNase_PH_dom_sf"/>
</dbReference>
<dbReference type="InterPro" id="IPR036456">
    <property type="entry name" value="PNPase_PH_RNA-bd_sf"/>
</dbReference>
<evidence type="ECO:0000256" key="1">
    <source>
        <dbReference type="ARBA" id="ARBA00007404"/>
    </source>
</evidence>
<dbReference type="PANTHER" id="PTHR11252:SF0">
    <property type="entry name" value="POLYRIBONUCLEOTIDE NUCLEOTIDYLTRANSFERASE 1, MITOCHONDRIAL"/>
    <property type="match status" value="1"/>
</dbReference>
<dbReference type="GO" id="GO:0005829">
    <property type="term" value="C:cytosol"/>
    <property type="evidence" value="ECO:0007669"/>
    <property type="project" value="TreeGrafter"/>
</dbReference>
<keyword evidence="5" id="KW-0963">Cytoplasm</keyword>
<dbReference type="EMBL" id="JACOYY010000013">
    <property type="protein sequence ID" value="MBI2052116.1"/>
    <property type="molecule type" value="Genomic_DNA"/>
</dbReference>
<dbReference type="Gene3D" id="2.40.50.140">
    <property type="entry name" value="Nucleic acid-binding proteins"/>
    <property type="match status" value="1"/>
</dbReference>
<protein>
    <recommendedName>
        <fullName evidence="5">Polyribonucleotide nucleotidyltransferase</fullName>
        <ecNumber evidence="5">2.7.7.8</ecNumber>
    </recommendedName>
    <alternativeName>
        <fullName evidence="5">Polynucleotide phosphorylase</fullName>
        <shortName evidence="5">PNPase</shortName>
    </alternativeName>
</protein>
<dbReference type="Proteomes" id="UP000786662">
    <property type="component" value="Unassembled WGS sequence"/>
</dbReference>
<dbReference type="PIRSF" id="PIRSF005499">
    <property type="entry name" value="PNPase"/>
    <property type="match status" value="1"/>
</dbReference>
<dbReference type="GO" id="GO:0006396">
    <property type="term" value="P:RNA processing"/>
    <property type="evidence" value="ECO:0007669"/>
    <property type="project" value="InterPro"/>
</dbReference>
<evidence type="ECO:0000313" key="8">
    <source>
        <dbReference type="Proteomes" id="UP000786662"/>
    </source>
</evidence>
<dbReference type="CDD" id="cd04472">
    <property type="entry name" value="S1_PNPase"/>
    <property type="match status" value="1"/>
</dbReference>
<dbReference type="PROSITE" id="PS50084">
    <property type="entry name" value="KH_TYPE_1"/>
    <property type="match status" value="1"/>
</dbReference>
<dbReference type="SUPFAM" id="SSF54211">
    <property type="entry name" value="Ribosomal protein S5 domain 2-like"/>
    <property type="match status" value="2"/>
</dbReference>
<feature type="domain" description="S1 motif" evidence="6">
    <location>
        <begin position="625"/>
        <end position="693"/>
    </location>
</feature>
<dbReference type="SMART" id="SM00322">
    <property type="entry name" value="KH"/>
    <property type="match status" value="1"/>
</dbReference>
<dbReference type="InterPro" id="IPR020568">
    <property type="entry name" value="Ribosomal_Su5_D2-typ_SF"/>
</dbReference>
<dbReference type="CDD" id="cd11364">
    <property type="entry name" value="RNase_PH_PNPase_2"/>
    <property type="match status" value="1"/>
</dbReference>
<sequence>MEIKKAEVEIGGRKLVLETGRLAQQANGAVVASYGQTMVLATVVMAKTERVGINYFPLTVDFDEKLYAAGRIKGSRWVKREGRPTDEAILTSRLVDRTLRPLFNSRLRNEVQVILTTLSFDGQNDPDIPAITAASAALLISGIPWNGPVAAVRVGRGQNKQLIINPTYAEREAGDLDLVVSGPENLVNMIECGSNEVSEADLVAAFSAAQIESQKLIELQNKFANEVGRGKILATAPQPDESFRKEIKSRLGAKLEEILRNNNYDAVEEIKKDLFGWLVESGKNPKSLAEAETLLEEELDELVHKNILTAQKRVDGRAMDEIRPLYIEVGVLPRTHGSAIFQRGQTQALCAATLAAPGLEQSIETMEFVGTKRYFHHYNFPPFSSGETGRVGFPGRREIGHGALSERSVEPIIPPKEEFPYTIRVVTEILSSNGSTSMASVCGSTLALMDAGVKIKKPVAGIAMGLFVEDEKNPDRNFAVITDLAGPEDHHGDMDFKIAGTADGINGLQMDVKVSGLTAKILETVLKQARKARLEILAAMLKVIPAPREKLSQYAPKILTLKINPDKIRDVIGSGGKTIHQITDATGVTIDIEDSGLIFITSENDESAQKALEWIKNITHEVAPGEIFQGRIVRILNFGAFAEILPGQQGLIHISELAPYRVNKVEDIVKIGDIVPVAVKNIDSEGRINLSLKDAQENKP</sequence>
<dbReference type="Pfam" id="PF03725">
    <property type="entry name" value="RNase_PH_C"/>
    <property type="match status" value="1"/>
</dbReference>
<keyword evidence="3 5" id="KW-0548">Nucleotidyltransferase</keyword>
<dbReference type="FunFam" id="3.30.1370.10:FF:000001">
    <property type="entry name" value="Polyribonucleotide nucleotidyltransferase"/>
    <property type="match status" value="1"/>
</dbReference>
<dbReference type="SUPFAM" id="SSF55666">
    <property type="entry name" value="Ribonuclease PH domain 2-like"/>
    <property type="match status" value="2"/>
</dbReference>
<dbReference type="InterPro" id="IPR004088">
    <property type="entry name" value="KH_dom_type_1"/>
</dbReference>
<dbReference type="NCBIfam" id="TIGR03591">
    <property type="entry name" value="polynuc_phos"/>
    <property type="match status" value="1"/>
</dbReference>
<dbReference type="Pfam" id="PF01138">
    <property type="entry name" value="RNase_PH"/>
    <property type="match status" value="2"/>
</dbReference>
<dbReference type="CDD" id="cd02393">
    <property type="entry name" value="KH-I_PNPase"/>
    <property type="match status" value="1"/>
</dbReference>
<comment type="function">
    <text evidence="5">Involved in mRNA degradation. Catalyzes the phosphorolysis of single-stranded polyribonucleotides processively in the 3'- to 5'-direction.</text>
</comment>
<evidence type="ECO:0000256" key="2">
    <source>
        <dbReference type="ARBA" id="ARBA00022679"/>
    </source>
</evidence>
<dbReference type="InterPro" id="IPR003029">
    <property type="entry name" value="S1_domain"/>
</dbReference>
<dbReference type="GO" id="GO:0003723">
    <property type="term" value="F:RNA binding"/>
    <property type="evidence" value="ECO:0007669"/>
    <property type="project" value="UniProtKB-UniRule"/>
</dbReference>
<evidence type="ECO:0000256" key="3">
    <source>
        <dbReference type="ARBA" id="ARBA00022695"/>
    </source>
</evidence>
<evidence type="ECO:0000259" key="6">
    <source>
        <dbReference type="PROSITE" id="PS50126"/>
    </source>
</evidence>
<dbReference type="InterPro" id="IPR015847">
    <property type="entry name" value="ExoRNase_PH_dom2"/>
</dbReference>
<name>A0A9D6HQD7_9BACT</name>
<keyword evidence="4 5" id="KW-0694">RNA-binding</keyword>
<comment type="similarity">
    <text evidence="1 5">Belongs to the polyribonucleotide nucleotidyltransferase family.</text>
</comment>
<dbReference type="InterPro" id="IPR036612">
    <property type="entry name" value="KH_dom_type_1_sf"/>
</dbReference>
<dbReference type="InterPro" id="IPR012162">
    <property type="entry name" value="PNPase"/>
</dbReference>
<dbReference type="Pfam" id="PF00575">
    <property type="entry name" value="S1"/>
    <property type="match status" value="1"/>
</dbReference>
<dbReference type="GO" id="GO:0000287">
    <property type="term" value="F:magnesium ion binding"/>
    <property type="evidence" value="ECO:0007669"/>
    <property type="project" value="UniProtKB-UniRule"/>
</dbReference>
<dbReference type="InterPro" id="IPR004087">
    <property type="entry name" value="KH_dom"/>
</dbReference>
<comment type="cofactor">
    <cofactor evidence="5">
        <name>Mg(2+)</name>
        <dbReference type="ChEBI" id="CHEBI:18420"/>
    </cofactor>
</comment>
<feature type="binding site" evidence="5">
    <location>
        <position position="489"/>
    </location>
    <ligand>
        <name>Mg(2+)</name>
        <dbReference type="ChEBI" id="CHEBI:18420"/>
    </ligand>
</feature>
<dbReference type="CDD" id="cd11363">
    <property type="entry name" value="RNase_PH_PNPase_1"/>
    <property type="match status" value="1"/>
</dbReference>
<dbReference type="HAMAP" id="MF_01595">
    <property type="entry name" value="PNPase"/>
    <property type="match status" value="1"/>
</dbReference>
<comment type="subcellular location">
    <subcellularLocation>
        <location evidence="5">Cytoplasm</location>
    </subcellularLocation>
</comment>
<dbReference type="GO" id="GO:0000175">
    <property type="term" value="F:3'-5'-RNA exonuclease activity"/>
    <property type="evidence" value="ECO:0007669"/>
    <property type="project" value="TreeGrafter"/>
</dbReference>
<dbReference type="Gene3D" id="3.30.1370.10">
    <property type="entry name" value="K Homology domain, type 1"/>
    <property type="match status" value="1"/>
</dbReference>
<dbReference type="InterPro" id="IPR001247">
    <property type="entry name" value="ExoRNase_PH_dom1"/>
</dbReference>
<dbReference type="AlphaFoldDB" id="A0A9D6HQD7"/>
<dbReference type="SUPFAM" id="SSF46915">
    <property type="entry name" value="Polynucleotide phosphorylase/guanosine pentaphosphate synthase (PNPase/GPSI), domain 3"/>
    <property type="match status" value="1"/>
</dbReference>
<reference evidence="7" key="1">
    <citation type="submission" date="2020-07" db="EMBL/GenBank/DDBJ databases">
        <title>Huge and variable diversity of episymbiotic CPR bacteria and DPANN archaea in groundwater ecosystems.</title>
        <authorList>
            <person name="He C.Y."/>
            <person name="Keren R."/>
            <person name="Whittaker M."/>
            <person name="Farag I.F."/>
            <person name="Doudna J."/>
            <person name="Cate J.H.D."/>
            <person name="Banfield J.F."/>
        </authorList>
    </citation>
    <scope>NUCLEOTIDE SEQUENCE</scope>
    <source>
        <strain evidence="7">NC_groundwater_191_Ag_S-0.1um_45_8</strain>
    </source>
</reference>
<dbReference type="PROSITE" id="PS50126">
    <property type="entry name" value="S1"/>
    <property type="match status" value="1"/>
</dbReference>
<dbReference type="EC" id="2.7.7.8" evidence="5"/>
<organism evidence="7 8">
    <name type="scientific">Candidatus Sungiibacteriota bacterium</name>
    <dbReference type="NCBI Taxonomy" id="2750080"/>
    <lineage>
        <taxon>Bacteria</taxon>
        <taxon>Candidatus Sungiibacteriota</taxon>
    </lineage>
</organism>
<evidence type="ECO:0000256" key="5">
    <source>
        <dbReference type="HAMAP-Rule" id="MF_01595"/>
    </source>
</evidence>
<dbReference type="Pfam" id="PF00013">
    <property type="entry name" value="KH_1"/>
    <property type="match status" value="1"/>
</dbReference>
<dbReference type="Gene3D" id="3.30.230.70">
    <property type="entry name" value="GHMP Kinase, N-terminal domain"/>
    <property type="match status" value="2"/>
</dbReference>
<keyword evidence="2 5" id="KW-0808">Transferase</keyword>
<evidence type="ECO:0000313" key="7">
    <source>
        <dbReference type="EMBL" id="MBI2052116.1"/>
    </source>
</evidence>
<dbReference type="SMART" id="SM00316">
    <property type="entry name" value="S1"/>
    <property type="match status" value="1"/>
</dbReference>
<dbReference type="GO" id="GO:0004654">
    <property type="term" value="F:polyribonucleotide nucleotidyltransferase activity"/>
    <property type="evidence" value="ECO:0007669"/>
    <property type="project" value="UniProtKB-UniRule"/>
</dbReference>
<dbReference type="InterPro" id="IPR012340">
    <property type="entry name" value="NA-bd_OB-fold"/>
</dbReference>
<comment type="caution">
    <text evidence="7">The sequence shown here is derived from an EMBL/GenBank/DDBJ whole genome shotgun (WGS) entry which is preliminary data.</text>
</comment>
<dbReference type="FunFam" id="3.30.230.70:FF:000001">
    <property type="entry name" value="Polyribonucleotide nucleotidyltransferase"/>
    <property type="match status" value="1"/>
</dbReference>
<gene>
    <name evidence="5 7" type="primary">pnp</name>
    <name evidence="7" type="ORF">HYT38_00355</name>
</gene>
<evidence type="ECO:0000256" key="4">
    <source>
        <dbReference type="ARBA" id="ARBA00022884"/>
    </source>
</evidence>
<dbReference type="SUPFAM" id="SSF54791">
    <property type="entry name" value="Eukaryotic type KH-domain (KH-domain type I)"/>
    <property type="match status" value="1"/>
</dbReference>
<accession>A0A9D6HQD7</accession>
<proteinExistence type="inferred from homology"/>
<dbReference type="SUPFAM" id="SSF50249">
    <property type="entry name" value="Nucleic acid-binding proteins"/>
    <property type="match status" value="1"/>
</dbReference>
<keyword evidence="5" id="KW-0479">Metal-binding</keyword>
<dbReference type="NCBIfam" id="NF008805">
    <property type="entry name" value="PRK11824.1"/>
    <property type="match status" value="1"/>
</dbReference>